<protein>
    <submittedName>
        <fullName evidence="1">Uncharacterized protein</fullName>
    </submittedName>
</protein>
<proteinExistence type="predicted"/>
<comment type="caution">
    <text evidence="1">The sequence shown here is derived from an EMBL/GenBank/DDBJ whole genome shotgun (WGS) entry which is preliminary data.</text>
</comment>
<organism evidence="1 2">
    <name type="scientific">Anaerococcus cruorum</name>
    <dbReference type="NCBI Taxonomy" id="3115617"/>
    <lineage>
        <taxon>Bacteria</taxon>
        <taxon>Bacillati</taxon>
        <taxon>Bacillota</taxon>
        <taxon>Tissierellia</taxon>
        <taxon>Tissierellales</taxon>
        <taxon>Peptoniphilaceae</taxon>
        <taxon>Anaerococcus</taxon>
    </lineage>
</organism>
<dbReference type="RefSeq" id="WP_410032677.1">
    <property type="nucleotide sequence ID" value="NZ_JBGMEH010000003.1"/>
</dbReference>
<dbReference type="EMBL" id="JBGMEH010000003">
    <property type="protein sequence ID" value="MFO3715927.1"/>
    <property type="molecule type" value="Genomic_DNA"/>
</dbReference>
<dbReference type="Proteomes" id="UP001638015">
    <property type="component" value="Unassembled WGS sequence"/>
</dbReference>
<sequence length="62" mass="6914">MGVSIKNKDIDAVNAAALSNKLLQMISGSIYGKDINMIHILDRKLNALKDLMDGSNRMAYRY</sequence>
<reference evidence="1 2" key="1">
    <citation type="journal article" date="2025" name="Anaerobe">
        <title>Description of Anaerococcus kampingiae sp. nov., Anaerococcus groningensis sp. nov., Anaerococcus martiniensis sp. nov., and Anaerococcus cruorum sp. nov., isolated from human clinical specimens.</title>
        <authorList>
            <person name="Boiten K.E."/>
            <person name="Meijer J."/>
            <person name="van Wezel E.M."/>
            <person name="Veloo A.C.M."/>
        </authorList>
    </citation>
    <scope>NUCLEOTIDE SEQUENCE [LARGE SCALE GENOMIC DNA]</scope>
    <source>
        <strain evidence="1 2">ENR1039</strain>
    </source>
</reference>
<name>A0ABW9MVQ4_9FIRM</name>
<gene>
    <name evidence="1" type="ORF">ACCQ40_03865</name>
</gene>
<keyword evidence="2" id="KW-1185">Reference proteome</keyword>
<accession>A0ABW9MVQ4</accession>
<evidence type="ECO:0000313" key="1">
    <source>
        <dbReference type="EMBL" id="MFO3715927.1"/>
    </source>
</evidence>
<evidence type="ECO:0000313" key="2">
    <source>
        <dbReference type="Proteomes" id="UP001638015"/>
    </source>
</evidence>